<proteinExistence type="predicted"/>
<sequence length="161" mass="17507">MNLTGTLPKSNHFNTKGGTTVSKRGSGSSARAGGGNANEHEFESFVNGKWVTDYSKIAAEEAKRAAVVVDSSRYKKTHNDVVSFVKEQVGVDLNKYRSGDGSSPSHTTYWDKSGPKVAFDLKGMTSSDRTKLMQLAQKPFGVTVEQGGAWIGFVSRKRKKK</sequence>
<evidence type="ECO:0000313" key="2">
    <source>
        <dbReference type="EMBL" id="DAD84489.1"/>
    </source>
</evidence>
<reference evidence="2" key="1">
    <citation type="journal article" date="2021" name="Proc. Natl. Acad. Sci. U.S.A.">
        <title>A Catalog of Tens of Thousands of Viruses from Human Metagenomes Reveals Hidden Associations with Chronic Diseases.</title>
        <authorList>
            <person name="Tisza M.J."/>
            <person name="Buck C.B."/>
        </authorList>
    </citation>
    <scope>NUCLEOTIDE SEQUENCE</scope>
    <source>
        <strain evidence="2">CtCjb12</strain>
    </source>
</reference>
<dbReference type="EMBL" id="BK014960">
    <property type="protein sequence ID" value="DAD84489.1"/>
    <property type="molecule type" value="Genomic_DNA"/>
</dbReference>
<organism evidence="2">
    <name type="scientific">Myoviridae sp. ctCjb12</name>
    <dbReference type="NCBI Taxonomy" id="2826631"/>
    <lineage>
        <taxon>Viruses</taxon>
        <taxon>Duplodnaviria</taxon>
        <taxon>Heunggongvirae</taxon>
        <taxon>Uroviricota</taxon>
        <taxon>Caudoviricetes</taxon>
    </lineage>
</organism>
<feature type="region of interest" description="Disordered" evidence="1">
    <location>
        <begin position="1"/>
        <end position="38"/>
    </location>
</feature>
<evidence type="ECO:0000256" key="1">
    <source>
        <dbReference type="SAM" id="MobiDB-lite"/>
    </source>
</evidence>
<feature type="compositionally biased region" description="Polar residues" evidence="1">
    <location>
        <begin position="1"/>
        <end position="23"/>
    </location>
</feature>
<name>A0A8S5MQ99_9CAUD</name>
<protein>
    <submittedName>
        <fullName evidence="2">Uncharacterized protein</fullName>
    </submittedName>
</protein>
<accession>A0A8S5MQ99</accession>